<reference evidence="2 3" key="1">
    <citation type="submission" date="2024-05" db="EMBL/GenBank/DDBJ databases">
        <title>Culex pipiens pipiens assembly and annotation.</title>
        <authorList>
            <person name="Alout H."/>
            <person name="Durand T."/>
        </authorList>
    </citation>
    <scope>NUCLEOTIDE SEQUENCE [LARGE SCALE GENOMIC DNA]</scope>
    <source>
        <strain evidence="2">HA-2024</strain>
        <tissue evidence="2">Whole body</tissue>
    </source>
</reference>
<accession>A0ABD1D079</accession>
<evidence type="ECO:0000256" key="1">
    <source>
        <dbReference type="SAM" id="MobiDB-lite"/>
    </source>
</evidence>
<comment type="caution">
    <text evidence="2">The sequence shown here is derived from an EMBL/GenBank/DDBJ whole genome shotgun (WGS) entry which is preliminary data.</text>
</comment>
<dbReference type="Proteomes" id="UP001562425">
    <property type="component" value="Unassembled WGS sequence"/>
</dbReference>
<proteinExistence type="predicted"/>
<keyword evidence="3" id="KW-1185">Reference proteome</keyword>
<name>A0ABD1D079_CULPP</name>
<evidence type="ECO:0000313" key="3">
    <source>
        <dbReference type="Proteomes" id="UP001562425"/>
    </source>
</evidence>
<evidence type="ECO:0000313" key="2">
    <source>
        <dbReference type="EMBL" id="KAL1384680.1"/>
    </source>
</evidence>
<feature type="region of interest" description="Disordered" evidence="1">
    <location>
        <begin position="155"/>
        <end position="183"/>
    </location>
</feature>
<dbReference type="EMBL" id="JBEHCU010008318">
    <property type="protein sequence ID" value="KAL1384680.1"/>
    <property type="molecule type" value="Genomic_DNA"/>
</dbReference>
<dbReference type="AlphaFoldDB" id="A0ABD1D079"/>
<protein>
    <submittedName>
        <fullName evidence="2">Uncharacterized protein</fullName>
    </submittedName>
</protein>
<organism evidence="2 3">
    <name type="scientific">Culex pipiens pipiens</name>
    <name type="common">Northern house mosquito</name>
    <dbReference type="NCBI Taxonomy" id="38569"/>
    <lineage>
        <taxon>Eukaryota</taxon>
        <taxon>Metazoa</taxon>
        <taxon>Ecdysozoa</taxon>
        <taxon>Arthropoda</taxon>
        <taxon>Hexapoda</taxon>
        <taxon>Insecta</taxon>
        <taxon>Pterygota</taxon>
        <taxon>Neoptera</taxon>
        <taxon>Endopterygota</taxon>
        <taxon>Diptera</taxon>
        <taxon>Nematocera</taxon>
        <taxon>Culicoidea</taxon>
        <taxon>Culicidae</taxon>
        <taxon>Culicinae</taxon>
        <taxon>Culicini</taxon>
        <taxon>Culex</taxon>
        <taxon>Culex</taxon>
    </lineage>
</organism>
<gene>
    <name evidence="2" type="ORF">pipiens_003320</name>
</gene>
<sequence length="261" mass="29571">MCGRGSWREDRHDQIMCNKKSLKIGRRRMRIGKLAAKICTPFNKRITLPPEHFKQIQPLESKFEGNNDSYRHSLPSYDANRFDGSQSTAAALHPVSSHTYPISSAVDSNSIMFRSNADDLHELDRLRATPSLYSRLSGSIQNLFVGGRGQSGVTVGGARSDFSKSENNLSELSRRRGPAAAGPRKDRLFFFGSRGKERQRRSNNFNTSGGGSFFTYNYDDEEESRWKKYFNFKMNLLRKHNKGKVDSGSEASKSCCFKAFR</sequence>